<organism evidence="1 2">
    <name type="scientific">Tardibacter chloracetimidivorans</name>
    <dbReference type="NCBI Taxonomy" id="1921510"/>
    <lineage>
        <taxon>Bacteria</taxon>
        <taxon>Pseudomonadati</taxon>
        <taxon>Pseudomonadota</taxon>
        <taxon>Alphaproteobacteria</taxon>
        <taxon>Sphingomonadales</taxon>
        <taxon>Sphingomonadaceae</taxon>
        <taxon>Tardibacter</taxon>
    </lineage>
</organism>
<evidence type="ECO:0008006" key="3">
    <source>
        <dbReference type="Google" id="ProtNLM"/>
    </source>
</evidence>
<evidence type="ECO:0000313" key="2">
    <source>
        <dbReference type="Proteomes" id="UP000182063"/>
    </source>
</evidence>
<evidence type="ECO:0000313" key="1">
    <source>
        <dbReference type="EMBL" id="API58095.1"/>
    </source>
</evidence>
<keyword evidence="2" id="KW-1185">Reference proteome</keyword>
<accession>A0A1L3ZR45</accession>
<dbReference type="STRING" id="1921510.BSL82_01275"/>
<dbReference type="RefSeq" id="WP_072595671.1">
    <property type="nucleotide sequence ID" value="NZ_CP018221.1"/>
</dbReference>
<gene>
    <name evidence="1" type="ORF">BSL82_01275</name>
</gene>
<dbReference type="KEGG" id="sphj:BSL82_01275"/>
<sequence>MTVYTAMRQRAAASIQDKGAAVTVTYRTAGAYDPATGTSAITTATEDGYGVVLPFSTGLRKMAGTNIQMGDMQLLLATLAADGEALTAPNVDDTVLIGSKTYTIIDIAPLAPDGTDLLYTCTIRGTE</sequence>
<reference evidence="2" key="1">
    <citation type="submission" date="2016-11" db="EMBL/GenBank/DDBJ databases">
        <title>Complete Genome Sequence of alachlor-degrading Sphingomonas sp. strain JJ-A5.</title>
        <authorList>
            <person name="Lee H."/>
            <person name="Ka J.-O."/>
        </authorList>
    </citation>
    <scope>NUCLEOTIDE SEQUENCE [LARGE SCALE GENOMIC DNA]</scope>
    <source>
        <strain evidence="2">JJ-A5</strain>
    </source>
</reference>
<protein>
    <recommendedName>
        <fullName evidence="3">Phage tail protein</fullName>
    </recommendedName>
</protein>
<dbReference type="EMBL" id="CP018221">
    <property type="protein sequence ID" value="API58095.1"/>
    <property type="molecule type" value="Genomic_DNA"/>
</dbReference>
<dbReference type="OrthoDB" id="7205619at2"/>
<dbReference type="Proteomes" id="UP000182063">
    <property type="component" value="Chromosome"/>
</dbReference>
<name>A0A1L3ZR45_9SPHN</name>
<proteinExistence type="predicted"/>
<dbReference type="AlphaFoldDB" id="A0A1L3ZR45"/>